<dbReference type="OrthoDB" id="6206554at2"/>
<dbReference type="PROSITE" id="PS50234">
    <property type="entry name" value="VWFA"/>
    <property type="match status" value="1"/>
</dbReference>
<organism evidence="3 4">
    <name type="scientific">Chloroflexus aggregans (strain MD-66 / DSM 9485)</name>
    <dbReference type="NCBI Taxonomy" id="326427"/>
    <lineage>
        <taxon>Bacteria</taxon>
        <taxon>Bacillati</taxon>
        <taxon>Chloroflexota</taxon>
        <taxon>Chloroflexia</taxon>
        <taxon>Chloroflexales</taxon>
        <taxon>Chloroflexineae</taxon>
        <taxon>Chloroflexaceae</taxon>
        <taxon>Chloroflexus</taxon>
    </lineage>
</organism>
<dbReference type="InterPro" id="IPR002035">
    <property type="entry name" value="VWF_A"/>
</dbReference>
<dbReference type="SMART" id="SM00327">
    <property type="entry name" value="VWA"/>
    <property type="match status" value="1"/>
</dbReference>
<evidence type="ECO:0000313" key="4">
    <source>
        <dbReference type="Proteomes" id="UP000002508"/>
    </source>
</evidence>
<dbReference type="KEGG" id="cag:Cagg_1317"/>
<dbReference type="Gene3D" id="3.40.50.410">
    <property type="entry name" value="von Willebrand factor, type A domain"/>
    <property type="match status" value="1"/>
</dbReference>
<dbReference type="PANTHER" id="PTHR10579">
    <property type="entry name" value="CALCIUM-ACTIVATED CHLORIDE CHANNEL REGULATOR"/>
    <property type="match status" value="1"/>
</dbReference>
<feature type="transmembrane region" description="Helical" evidence="1">
    <location>
        <begin position="905"/>
        <end position="931"/>
    </location>
</feature>
<accession>B8G8G3</accession>
<dbReference type="Pfam" id="PF13519">
    <property type="entry name" value="VWA_2"/>
    <property type="match status" value="1"/>
</dbReference>
<evidence type="ECO:0000259" key="2">
    <source>
        <dbReference type="PROSITE" id="PS50234"/>
    </source>
</evidence>
<feature type="transmembrane region" description="Helical" evidence="1">
    <location>
        <begin position="996"/>
        <end position="1016"/>
    </location>
</feature>
<evidence type="ECO:0000313" key="3">
    <source>
        <dbReference type="EMBL" id="ACL24225.1"/>
    </source>
</evidence>
<dbReference type="InterPro" id="IPR051266">
    <property type="entry name" value="CLCR"/>
</dbReference>
<keyword evidence="1" id="KW-1133">Transmembrane helix</keyword>
<sequence>MHQSRSLLVLSIVVCIISICTVEPSIAQSGVEPLDLVLIIDHSGSMENPKYGRSDPHSMRFLAARMLIDLLNDEDRVGLILFSDNAEDYSDGLQLVQTGRGRLKENIAKMESQSTGDFTRYKDALELAGELLGETPANRRAAVIFLTDGAPTDMKQEEDYSTALDLFIDRNVPVFLLMLKPKEFDNNAVRNDTLQRISKTLQIFRDNKQTVIEIDDPASIARAFAKVITDLQPGVYIDVENPRGNPDRDQTIFQASVASSQRLADVTFVFYPNEGIFNQTPKITEQQRPNGVKEYDIQENENYVTARYKADVGTNIAGAWQFTANVPTESISAFTFFRSDIRIRPRYPGLKNPALIRGQNTLIGFTVDGVLQTQDVRLRVNLQQCPLDSRDQADSRVLPLEKGPDTTLWTILKDIGKDSEYVYVTVEFAPVNALSLWKCFTVRVLPNDPKMNVTITSVEHNSDGSFTVEANLPEGHKNTSMYVTGPSNYNDLVPFDGNRVQTKPLLTSGEYIVKVIAEVEYLGFNVALVDQQPETVPSFISLNESESQLAPTIRCDDRLLEGTIVLNAPFLLQPDEVRFQVSEISRDGRSVNTLSESSIALCPQGFMVADKKVRCPFQINLPDGMEAGQYRVNIKVDSDKHKVMFQSIPITFTVPQTGINISNTALDFDGPITPLRSAARTHVVLTGCRIENWPSITFIVESVRGSNQTYPSSYASLQPEPPSPDGDTRRYQVDVRFDSSLPPGEYEVSVQLKTDPPVMINPSPRIVVRGEKKSTVVELIAPPSDTFSAIWGFWLPFWQPTLTIPLTATVSFDDKIPVTYQPPRVELVKKDTERYSPDTFVTQWIDETRISKNTFIKTVELRLNRWLFFNSGTYTVTLTSDPVFSKDNEPKQLVVQVQVYGWWEYLWRGIVPAIIVLGIFFLVVFLVLYIFPVQHGKVIVDGREVKNLRKFNELRIRALPGRKIKVLSPSAKKVLRLGEKQVIDSKSVEYKPYTSGLAQFFLWLLLVLMVSPIFALS</sequence>
<dbReference type="eggNOG" id="COG2304">
    <property type="taxonomic scope" value="Bacteria"/>
</dbReference>
<proteinExistence type="predicted"/>
<dbReference type="CDD" id="cd00198">
    <property type="entry name" value="vWFA"/>
    <property type="match status" value="1"/>
</dbReference>
<dbReference type="AlphaFoldDB" id="B8G8G3"/>
<keyword evidence="4" id="KW-1185">Reference proteome</keyword>
<dbReference type="InterPro" id="IPR036465">
    <property type="entry name" value="vWFA_dom_sf"/>
</dbReference>
<dbReference type="HOGENOM" id="CLU_296605_0_0_0"/>
<dbReference type="RefSeq" id="WP_012616589.1">
    <property type="nucleotide sequence ID" value="NC_011831.1"/>
</dbReference>
<protein>
    <submittedName>
        <fullName evidence="3">von Willebrand factor type A</fullName>
    </submittedName>
</protein>
<evidence type="ECO:0000256" key="1">
    <source>
        <dbReference type="SAM" id="Phobius"/>
    </source>
</evidence>
<gene>
    <name evidence="3" type="ordered locus">Cagg_1317</name>
</gene>
<name>B8G8G3_CHLAD</name>
<dbReference type="EMBL" id="CP001337">
    <property type="protein sequence ID" value="ACL24225.1"/>
    <property type="molecule type" value="Genomic_DNA"/>
</dbReference>
<feature type="domain" description="VWFA" evidence="2">
    <location>
        <begin position="35"/>
        <end position="227"/>
    </location>
</feature>
<dbReference type="PANTHER" id="PTHR10579:SF43">
    <property type="entry name" value="ZINC FINGER (C3HC4-TYPE RING FINGER) FAMILY PROTEIN"/>
    <property type="match status" value="1"/>
</dbReference>
<reference evidence="3" key="1">
    <citation type="submission" date="2008-12" db="EMBL/GenBank/DDBJ databases">
        <title>Complete sequence of Chloroflexus aggregans DSM 9485.</title>
        <authorList>
            <consortium name="US DOE Joint Genome Institute"/>
            <person name="Lucas S."/>
            <person name="Copeland A."/>
            <person name="Lapidus A."/>
            <person name="Glavina del Rio T."/>
            <person name="Dalin E."/>
            <person name="Tice H."/>
            <person name="Pitluck S."/>
            <person name="Foster B."/>
            <person name="Larimer F."/>
            <person name="Land M."/>
            <person name="Hauser L."/>
            <person name="Kyrpides N."/>
            <person name="Mikhailova N."/>
            <person name="Bryant D."/>
            <person name="Richardson P."/>
        </authorList>
    </citation>
    <scope>NUCLEOTIDE SEQUENCE</scope>
    <source>
        <strain evidence="3">DSM 9485</strain>
    </source>
</reference>
<keyword evidence="1" id="KW-0472">Membrane</keyword>
<keyword evidence="1" id="KW-0812">Transmembrane</keyword>
<dbReference type="SUPFAM" id="SSF53300">
    <property type="entry name" value="vWA-like"/>
    <property type="match status" value="1"/>
</dbReference>
<dbReference type="Proteomes" id="UP000002508">
    <property type="component" value="Chromosome"/>
</dbReference>
<dbReference type="STRING" id="326427.Cagg_1317"/>